<dbReference type="Gene3D" id="1.10.10.10">
    <property type="entry name" value="Winged helix-like DNA-binding domain superfamily/Winged helix DNA-binding domain"/>
    <property type="match status" value="1"/>
</dbReference>
<dbReference type="InterPro" id="IPR036390">
    <property type="entry name" value="WH_DNA-bd_sf"/>
</dbReference>
<name>A0A076EYN1_RHOOP</name>
<organism evidence="5 6">
    <name type="scientific">Rhodococcus opacus</name>
    <name type="common">Nocardia opaca</name>
    <dbReference type="NCBI Taxonomy" id="37919"/>
    <lineage>
        <taxon>Bacteria</taxon>
        <taxon>Bacillati</taxon>
        <taxon>Actinomycetota</taxon>
        <taxon>Actinomycetes</taxon>
        <taxon>Mycobacteriales</taxon>
        <taxon>Nocardiaceae</taxon>
        <taxon>Rhodococcus</taxon>
    </lineage>
</organism>
<gene>
    <name evidence="5" type="ORF">EP51_40450</name>
</gene>
<proteinExistence type="predicted"/>
<evidence type="ECO:0000256" key="3">
    <source>
        <dbReference type="ARBA" id="ARBA00023163"/>
    </source>
</evidence>
<keyword evidence="2" id="KW-0238">DNA-binding</keyword>
<evidence type="ECO:0000256" key="1">
    <source>
        <dbReference type="ARBA" id="ARBA00023015"/>
    </source>
</evidence>
<dbReference type="SMART" id="SM00895">
    <property type="entry name" value="FCD"/>
    <property type="match status" value="1"/>
</dbReference>
<reference evidence="5 6" key="1">
    <citation type="submission" date="2014-07" db="EMBL/GenBank/DDBJ databases">
        <title>Genome Sequence of Rhodococcus opacus Strain R7, a Biodegrader of Mono- and Polycyclic Aromatic Hydrocarbons.</title>
        <authorList>
            <person name="Di Gennaro P."/>
            <person name="Zampolli J."/>
            <person name="Presti I."/>
            <person name="Cappelletti M."/>
            <person name="D'Ursi P."/>
            <person name="Orro A."/>
            <person name="Mezzelani A."/>
            <person name="Milanesi L."/>
        </authorList>
    </citation>
    <scope>NUCLEOTIDE SEQUENCE [LARGE SCALE GENOMIC DNA]</scope>
    <source>
        <strain evidence="5 6">R7</strain>
        <plasmid evidence="5">pPDG1</plasmid>
    </source>
</reference>
<dbReference type="Gene3D" id="1.20.120.530">
    <property type="entry name" value="GntR ligand-binding domain-like"/>
    <property type="match status" value="1"/>
</dbReference>
<protein>
    <recommendedName>
        <fullName evidence="4">HTH gntR-type domain-containing protein</fullName>
    </recommendedName>
</protein>
<evidence type="ECO:0000313" key="6">
    <source>
        <dbReference type="Proteomes" id="UP000028488"/>
    </source>
</evidence>
<sequence length="238" mass="26368">MSVSTADIDGILARLLGVDERQDSLVGKIAIEIARDIIEERVGQSDDLNSFDLAQRFGTSRTPVREALLVLERQGMVEVPARRRPRAAEFTRQTIIEIYDLRSELYGLVARQIVENASDADLDTLERHLAGLVSAAESGDDDAYFWQVVLFHEQASLVCGNATLKRTIDGLGLRVMQLRHLGMARGWRIERSLADHQRLMLALRERDGQLAAALNRAMATNALPGLLAIVDGRGPDSR</sequence>
<geneLocation type="plasmid" evidence="5 6">
    <name>pPDG1</name>
</geneLocation>
<dbReference type="PANTHER" id="PTHR43537:SF24">
    <property type="entry name" value="GLUCONATE OPERON TRANSCRIPTIONAL REPRESSOR"/>
    <property type="match status" value="1"/>
</dbReference>
<dbReference type="EMBL" id="CP008948">
    <property type="protein sequence ID" value="AII10533.1"/>
    <property type="molecule type" value="Genomic_DNA"/>
</dbReference>
<dbReference type="AlphaFoldDB" id="A0A076EYN1"/>
<keyword evidence="1" id="KW-0805">Transcription regulation</keyword>
<dbReference type="Pfam" id="PF07729">
    <property type="entry name" value="FCD"/>
    <property type="match status" value="1"/>
</dbReference>
<dbReference type="Proteomes" id="UP000028488">
    <property type="component" value="Plasmid pPDG1"/>
</dbReference>
<evidence type="ECO:0000256" key="2">
    <source>
        <dbReference type="ARBA" id="ARBA00023125"/>
    </source>
</evidence>
<evidence type="ECO:0000313" key="5">
    <source>
        <dbReference type="EMBL" id="AII10533.1"/>
    </source>
</evidence>
<dbReference type="PROSITE" id="PS50949">
    <property type="entry name" value="HTH_GNTR"/>
    <property type="match status" value="1"/>
</dbReference>
<dbReference type="InterPro" id="IPR000524">
    <property type="entry name" value="Tscrpt_reg_HTH_GntR"/>
</dbReference>
<dbReference type="InterPro" id="IPR008920">
    <property type="entry name" value="TF_FadR/GntR_C"/>
</dbReference>
<dbReference type="PANTHER" id="PTHR43537">
    <property type="entry name" value="TRANSCRIPTIONAL REGULATOR, GNTR FAMILY"/>
    <property type="match status" value="1"/>
</dbReference>
<feature type="domain" description="HTH gntR-type" evidence="4">
    <location>
        <begin position="23"/>
        <end position="90"/>
    </location>
</feature>
<dbReference type="SUPFAM" id="SSF46785">
    <property type="entry name" value="Winged helix' DNA-binding domain"/>
    <property type="match status" value="1"/>
</dbReference>
<keyword evidence="3" id="KW-0804">Transcription</keyword>
<accession>A0A076EYN1</accession>
<evidence type="ECO:0000259" key="4">
    <source>
        <dbReference type="PROSITE" id="PS50949"/>
    </source>
</evidence>
<dbReference type="SUPFAM" id="SSF48008">
    <property type="entry name" value="GntR ligand-binding domain-like"/>
    <property type="match status" value="1"/>
</dbReference>
<dbReference type="Pfam" id="PF00392">
    <property type="entry name" value="GntR"/>
    <property type="match status" value="1"/>
</dbReference>
<keyword evidence="5" id="KW-0614">Plasmid</keyword>
<dbReference type="GO" id="GO:0003677">
    <property type="term" value="F:DNA binding"/>
    <property type="evidence" value="ECO:0007669"/>
    <property type="project" value="UniProtKB-KW"/>
</dbReference>
<dbReference type="InterPro" id="IPR011711">
    <property type="entry name" value="GntR_C"/>
</dbReference>
<dbReference type="InterPro" id="IPR036388">
    <property type="entry name" value="WH-like_DNA-bd_sf"/>
</dbReference>
<dbReference type="GO" id="GO:0003700">
    <property type="term" value="F:DNA-binding transcription factor activity"/>
    <property type="evidence" value="ECO:0007669"/>
    <property type="project" value="InterPro"/>
</dbReference>